<comment type="caution">
    <text evidence="4">The sequence shown here is derived from an EMBL/GenBank/DDBJ whole genome shotgun (WGS) entry which is preliminary data.</text>
</comment>
<evidence type="ECO:0000256" key="3">
    <source>
        <dbReference type="SAM" id="MobiDB-lite"/>
    </source>
</evidence>
<keyword evidence="2 4" id="KW-0808">Transferase</keyword>
<name>C5T954_ACIDE</name>
<dbReference type="OrthoDB" id="9803017at2"/>
<dbReference type="Gene3D" id="3.40.50.150">
    <property type="entry name" value="Vaccinia Virus protein VP39"/>
    <property type="match status" value="1"/>
</dbReference>
<organism evidence="4 5">
    <name type="scientific">Acidovorax delafieldii 2AN</name>
    <dbReference type="NCBI Taxonomy" id="573060"/>
    <lineage>
        <taxon>Bacteria</taxon>
        <taxon>Pseudomonadati</taxon>
        <taxon>Pseudomonadota</taxon>
        <taxon>Betaproteobacteria</taxon>
        <taxon>Burkholderiales</taxon>
        <taxon>Comamonadaceae</taxon>
        <taxon>Acidovorax</taxon>
    </lineage>
</organism>
<dbReference type="InterPro" id="IPR029063">
    <property type="entry name" value="SAM-dependent_MTases_sf"/>
</dbReference>
<dbReference type="GO" id="GO:0031167">
    <property type="term" value="P:rRNA methylation"/>
    <property type="evidence" value="ECO:0007669"/>
    <property type="project" value="InterPro"/>
</dbReference>
<reference evidence="4 5" key="1">
    <citation type="submission" date="2009-05" db="EMBL/GenBank/DDBJ databases">
        <title>The draft genome of Acidovorax delafieldii 2AN.</title>
        <authorList>
            <consortium name="US DOE Joint Genome Institute (JGI-PGF)"/>
            <person name="Lucas S."/>
            <person name="Copeland A."/>
            <person name="Lapidus A."/>
            <person name="Glavina del Rio T."/>
            <person name="Tice H."/>
            <person name="Bruce D."/>
            <person name="Goodwin L."/>
            <person name="Pitluck S."/>
            <person name="Larimer F."/>
            <person name="Land M.L."/>
            <person name="Hauser L."/>
            <person name="Shelobolina E.S."/>
            <person name="Picardal F."/>
            <person name="Roden E."/>
            <person name="Emerson D."/>
        </authorList>
    </citation>
    <scope>NUCLEOTIDE SEQUENCE [LARGE SCALE GENOMIC DNA]</scope>
    <source>
        <strain evidence="4 5">2AN</strain>
    </source>
</reference>
<feature type="region of interest" description="Disordered" evidence="3">
    <location>
        <begin position="1"/>
        <end position="43"/>
    </location>
</feature>
<evidence type="ECO:0000313" key="5">
    <source>
        <dbReference type="Proteomes" id="UP000003856"/>
    </source>
</evidence>
<dbReference type="Pfam" id="PF03602">
    <property type="entry name" value="Cons_hypoth95"/>
    <property type="match status" value="1"/>
</dbReference>
<sequence>MSRSILRADALPGGRRAHAAQPAQAPAPAAKAPRNGATPPLAKGAGEIRIIGGQWKRTRLPVAQRPGLRPTPDRVRETLFNWLGQDLTGWRCLDAFAGTGALGFEAASRGAAAVQLVENDAALVAQLHSLQQRLEASAVRVQRGDGVSSLRACAPGSLHLVLLDPPFDSALFVPALQAAADAVAADGFVYLEAPQAWTDEALAPFGLGVHRHLKAGAVHAHLLQHRASAAG</sequence>
<dbReference type="RefSeq" id="WP_005798989.1">
    <property type="nucleotide sequence ID" value="NZ_ACQT01000176.1"/>
</dbReference>
<protein>
    <submittedName>
        <fullName evidence="4">Methyltransferase</fullName>
    </submittedName>
</protein>
<dbReference type="SUPFAM" id="SSF53335">
    <property type="entry name" value="S-adenosyl-L-methionine-dependent methyltransferases"/>
    <property type="match status" value="1"/>
</dbReference>
<dbReference type="EMBL" id="ACQT01000176">
    <property type="protein sequence ID" value="EER58986.1"/>
    <property type="molecule type" value="Genomic_DNA"/>
</dbReference>
<dbReference type="Proteomes" id="UP000003856">
    <property type="component" value="Unassembled WGS sequence"/>
</dbReference>
<dbReference type="CDD" id="cd02440">
    <property type="entry name" value="AdoMet_MTases"/>
    <property type="match status" value="1"/>
</dbReference>
<evidence type="ECO:0000256" key="2">
    <source>
        <dbReference type="ARBA" id="ARBA00022679"/>
    </source>
</evidence>
<keyword evidence="5" id="KW-1185">Reference proteome</keyword>
<evidence type="ECO:0000256" key="1">
    <source>
        <dbReference type="ARBA" id="ARBA00022603"/>
    </source>
</evidence>
<dbReference type="NCBIfam" id="TIGR00095">
    <property type="entry name" value="16S rRNA (guanine(966)-N(2))-methyltransferase RsmD"/>
    <property type="match status" value="1"/>
</dbReference>
<gene>
    <name evidence="4" type="ORF">AcdelDRAFT_3434</name>
</gene>
<dbReference type="PANTHER" id="PTHR43542:SF1">
    <property type="entry name" value="METHYLTRANSFERASE"/>
    <property type="match status" value="1"/>
</dbReference>
<keyword evidence="1 4" id="KW-0489">Methyltransferase</keyword>
<evidence type="ECO:0000313" key="4">
    <source>
        <dbReference type="EMBL" id="EER58986.1"/>
    </source>
</evidence>
<feature type="compositionally biased region" description="Low complexity" evidence="3">
    <location>
        <begin position="19"/>
        <end position="37"/>
    </location>
</feature>
<proteinExistence type="predicted"/>
<dbReference type="PANTHER" id="PTHR43542">
    <property type="entry name" value="METHYLTRANSFERASE"/>
    <property type="match status" value="1"/>
</dbReference>
<accession>C5T954</accession>
<dbReference type="PATRIC" id="fig|573060.9.peg.1565"/>
<dbReference type="InterPro" id="IPR004398">
    <property type="entry name" value="RNA_MeTrfase_RsmD"/>
</dbReference>
<dbReference type="AlphaFoldDB" id="C5T954"/>
<dbReference type="GO" id="GO:0008168">
    <property type="term" value="F:methyltransferase activity"/>
    <property type="evidence" value="ECO:0007669"/>
    <property type="project" value="UniProtKB-KW"/>
</dbReference>